<dbReference type="SUPFAM" id="SSF89082">
    <property type="entry name" value="Antibiotic binding domain of TipA-like multidrug resistance regulators"/>
    <property type="match status" value="1"/>
</dbReference>
<dbReference type="Pfam" id="PF07739">
    <property type="entry name" value="TipAS"/>
    <property type="match status" value="1"/>
</dbReference>
<dbReference type="PROSITE" id="PS00552">
    <property type="entry name" value="HTH_MERR_1"/>
    <property type="match status" value="1"/>
</dbReference>
<protein>
    <submittedName>
        <fullName evidence="6">DNA-binding transcriptional MerR regulator</fullName>
    </submittedName>
</protein>
<evidence type="ECO:0000256" key="4">
    <source>
        <dbReference type="ARBA" id="ARBA00023163"/>
    </source>
</evidence>
<dbReference type="GO" id="GO:0003677">
    <property type="term" value="F:DNA binding"/>
    <property type="evidence" value="ECO:0007669"/>
    <property type="project" value="UniProtKB-KW"/>
</dbReference>
<dbReference type="SMART" id="SM00422">
    <property type="entry name" value="HTH_MERR"/>
    <property type="match status" value="1"/>
</dbReference>
<dbReference type="PANTHER" id="PTHR30204">
    <property type="entry name" value="REDOX-CYCLING DRUG-SENSING TRANSCRIPTIONAL ACTIVATOR SOXR"/>
    <property type="match status" value="1"/>
</dbReference>
<gene>
    <name evidence="6" type="ORF">BJY18_004020</name>
</gene>
<keyword evidence="3" id="KW-0010">Activator</keyword>
<name>A0A840IYP5_9PSEU</name>
<evidence type="ECO:0000256" key="1">
    <source>
        <dbReference type="ARBA" id="ARBA00023015"/>
    </source>
</evidence>
<dbReference type="InterPro" id="IPR000551">
    <property type="entry name" value="MerR-type_HTH_dom"/>
</dbReference>
<sequence length="264" mass="29326">MTEQDGLTVGRVATLVGVSVKALHHWDAIGLVRPSARTPAGYRVYSAGDVARIHRVLVYRELGFPLAEIGRLLDDPATDERAHLRRQRAELADRITRLQHMASAVERMLAATRGGIQITPEEQVEIFGSGWDPDWARQAEQRWGDTKQWAQYEERTAGKTADDWRRVSDEHDTLNADLAAAKQAGTAPGSAEANELAERHRTELSQYFDCTHAMQVCLGRKFATDPGFSSYYDGLTPGLSGWLRDVIFANAEAHGVDPDTATWE</sequence>
<dbReference type="Gene3D" id="1.10.1660.10">
    <property type="match status" value="1"/>
</dbReference>
<dbReference type="Gene3D" id="1.10.490.50">
    <property type="entry name" value="Antibiotic binding domain of TipA-like multidrug resistance regulators"/>
    <property type="match status" value="1"/>
</dbReference>
<comment type="caution">
    <text evidence="6">The sequence shown here is derived from an EMBL/GenBank/DDBJ whole genome shotgun (WGS) entry which is preliminary data.</text>
</comment>
<evidence type="ECO:0000313" key="7">
    <source>
        <dbReference type="Proteomes" id="UP000581769"/>
    </source>
</evidence>
<dbReference type="CDD" id="cd01106">
    <property type="entry name" value="HTH_TipAL-Mta"/>
    <property type="match status" value="1"/>
</dbReference>
<dbReference type="InterPro" id="IPR009061">
    <property type="entry name" value="DNA-bd_dom_put_sf"/>
</dbReference>
<proteinExistence type="predicted"/>
<keyword evidence="7" id="KW-1185">Reference proteome</keyword>
<dbReference type="Proteomes" id="UP000581769">
    <property type="component" value="Unassembled WGS sequence"/>
</dbReference>
<dbReference type="Pfam" id="PF13411">
    <property type="entry name" value="MerR_1"/>
    <property type="match status" value="1"/>
</dbReference>
<dbReference type="PANTHER" id="PTHR30204:SF90">
    <property type="entry name" value="HTH-TYPE TRANSCRIPTIONAL ACTIVATOR MTA"/>
    <property type="match status" value="1"/>
</dbReference>
<feature type="domain" description="HTH merR-type" evidence="5">
    <location>
        <begin position="6"/>
        <end position="75"/>
    </location>
</feature>
<dbReference type="RefSeq" id="WP_184781385.1">
    <property type="nucleotide sequence ID" value="NZ_JACHMG010000001.1"/>
</dbReference>
<dbReference type="PROSITE" id="PS50937">
    <property type="entry name" value="HTH_MERR_2"/>
    <property type="match status" value="1"/>
</dbReference>
<dbReference type="InterPro" id="IPR047057">
    <property type="entry name" value="MerR_fam"/>
</dbReference>
<keyword evidence="4" id="KW-0804">Transcription</keyword>
<evidence type="ECO:0000256" key="3">
    <source>
        <dbReference type="ARBA" id="ARBA00023159"/>
    </source>
</evidence>
<dbReference type="PRINTS" id="PR00040">
    <property type="entry name" value="HTHMERR"/>
</dbReference>
<organism evidence="6 7">
    <name type="scientific">Amycolatopsis jiangsuensis</name>
    <dbReference type="NCBI Taxonomy" id="1181879"/>
    <lineage>
        <taxon>Bacteria</taxon>
        <taxon>Bacillati</taxon>
        <taxon>Actinomycetota</taxon>
        <taxon>Actinomycetes</taxon>
        <taxon>Pseudonocardiales</taxon>
        <taxon>Pseudonocardiaceae</taxon>
        <taxon>Amycolatopsis</taxon>
    </lineage>
</organism>
<dbReference type="GO" id="GO:0003700">
    <property type="term" value="F:DNA-binding transcription factor activity"/>
    <property type="evidence" value="ECO:0007669"/>
    <property type="project" value="InterPro"/>
</dbReference>
<evidence type="ECO:0000259" key="5">
    <source>
        <dbReference type="PROSITE" id="PS50937"/>
    </source>
</evidence>
<accession>A0A840IYP5</accession>
<dbReference type="InterPro" id="IPR036244">
    <property type="entry name" value="TipA-like_antibiotic-bd"/>
</dbReference>
<evidence type="ECO:0000313" key="6">
    <source>
        <dbReference type="EMBL" id="MBB4686535.1"/>
    </source>
</evidence>
<dbReference type="InterPro" id="IPR012925">
    <property type="entry name" value="TipAS_dom"/>
</dbReference>
<dbReference type="SUPFAM" id="SSF46955">
    <property type="entry name" value="Putative DNA-binding domain"/>
    <property type="match status" value="1"/>
</dbReference>
<dbReference type="EMBL" id="JACHMG010000001">
    <property type="protein sequence ID" value="MBB4686535.1"/>
    <property type="molecule type" value="Genomic_DNA"/>
</dbReference>
<dbReference type="AlphaFoldDB" id="A0A840IYP5"/>
<evidence type="ECO:0000256" key="2">
    <source>
        <dbReference type="ARBA" id="ARBA00023125"/>
    </source>
</evidence>
<keyword evidence="2 6" id="KW-0238">DNA-binding</keyword>
<keyword evidence="1" id="KW-0805">Transcription regulation</keyword>
<reference evidence="6 7" key="1">
    <citation type="submission" date="2020-08" db="EMBL/GenBank/DDBJ databases">
        <title>Sequencing the genomes of 1000 actinobacteria strains.</title>
        <authorList>
            <person name="Klenk H.-P."/>
        </authorList>
    </citation>
    <scope>NUCLEOTIDE SEQUENCE [LARGE SCALE GENOMIC DNA]</scope>
    <source>
        <strain evidence="6 7">DSM 45859</strain>
    </source>
</reference>